<name>A0A1H9WPF5_9CORY</name>
<feature type="compositionally biased region" description="Low complexity" evidence="1">
    <location>
        <begin position="290"/>
        <end position="301"/>
    </location>
</feature>
<evidence type="ECO:0000259" key="3">
    <source>
        <dbReference type="PROSITE" id="PS50240"/>
    </source>
</evidence>
<dbReference type="InterPro" id="IPR001254">
    <property type="entry name" value="Trypsin_dom"/>
</dbReference>
<evidence type="ECO:0000313" key="4">
    <source>
        <dbReference type="EMBL" id="SES35323.1"/>
    </source>
</evidence>
<dbReference type="EMBL" id="FOGQ01000028">
    <property type="protein sequence ID" value="SES35323.1"/>
    <property type="molecule type" value="Genomic_DNA"/>
</dbReference>
<accession>A0A1H9WPF5</accession>
<evidence type="ECO:0000256" key="2">
    <source>
        <dbReference type="SAM" id="SignalP"/>
    </source>
</evidence>
<dbReference type="STRING" id="1121357.SAMN05661109_02825"/>
<dbReference type="Gene3D" id="2.40.10.10">
    <property type="entry name" value="Trypsin-like serine proteases"/>
    <property type="match status" value="1"/>
</dbReference>
<feature type="signal peptide" evidence="2">
    <location>
        <begin position="1"/>
        <end position="27"/>
    </location>
</feature>
<reference evidence="5" key="1">
    <citation type="submission" date="2016-10" db="EMBL/GenBank/DDBJ databases">
        <authorList>
            <person name="Varghese N."/>
            <person name="Submissions S."/>
        </authorList>
    </citation>
    <scope>NUCLEOTIDE SEQUENCE [LARGE SCALE GENOMIC DNA]</scope>
    <source>
        <strain evidence="5">DSM 20524</strain>
    </source>
</reference>
<keyword evidence="5" id="KW-1185">Reference proteome</keyword>
<dbReference type="RefSeq" id="WP_092261161.1">
    <property type="nucleotide sequence ID" value="NZ_CP047199.1"/>
</dbReference>
<feature type="domain" description="Peptidase S1" evidence="3">
    <location>
        <begin position="52"/>
        <end position="246"/>
    </location>
</feature>
<dbReference type="GO" id="GO:0004252">
    <property type="term" value="F:serine-type endopeptidase activity"/>
    <property type="evidence" value="ECO:0007669"/>
    <property type="project" value="InterPro"/>
</dbReference>
<dbReference type="PRINTS" id="PR00722">
    <property type="entry name" value="CHYMOTRYPSIN"/>
</dbReference>
<sequence length="301" mass="32227">MKIVKLGLSSLACAFTALGVCSAVASAADNDFASLQASSTVPVNDNRIAALWSVTPSLDDSQQQRIRRDCTASYVGDNFWLTAHHCVSNSPFMDGFLRQSDGEVAGIAAIYTKSSTEDVALIKVGDGINADSFTVATEPLKIGDQAILTGYGQPHEYASSAETVISEKVDSLNFGNVTYTDLFKGKSSTDSRSCGGDSGAPVYKNNTLYAVHTAGGFNPECIDGQDRPMWHTNLPPRAHWVHETIHSNVGLSPQEKVKAQNGLKYAPPVTHSPVDPRVPDTHKETRKSSSEMSSLSSSSHF</sequence>
<feature type="compositionally biased region" description="Basic and acidic residues" evidence="1">
    <location>
        <begin position="277"/>
        <end position="289"/>
    </location>
</feature>
<evidence type="ECO:0000256" key="1">
    <source>
        <dbReference type="SAM" id="MobiDB-lite"/>
    </source>
</evidence>
<proteinExistence type="predicted"/>
<dbReference type="Proteomes" id="UP000198929">
    <property type="component" value="Unassembled WGS sequence"/>
</dbReference>
<dbReference type="InterPro" id="IPR043504">
    <property type="entry name" value="Peptidase_S1_PA_chymotrypsin"/>
</dbReference>
<dbReference type="GO" id="GO:0006508">
    <property type="term" value="P:proteolysis"/>
    <property type="evidence" value="ECO:0007669"/>
    <property type="project" value="InterPro"/>
</dbReference>
<gene>
    <name evidence="4" type="ORF">SAMN05661109_02825</name>
</gene>
<evidence type="ECO:0000313" key="5">
    <source>
        <dbReference type="Proteomes" id="UP000198929"/>
    </source>
</evidence>
<feature type="region of interest" description="Disordered" evidence="1">
    <location>
        <begin position="256"/>
        <end position="301"/>
    </location>
</feature>
<protein>
    <submittedName>
        <fullName evidence="4">V8-like Glu-specific endopeptidase</fullName>
    </submittedName>
</protein>
<keyword evidence="2" id="KW-0732">Signal</keyword>
<dbReference type="InterPro" id="IPR001314">
    <property type="entry name" value="Peptidase_S1A"/>
</dbReference>
<dbReference type="InterPro" id="IPR009003">
    <property type="entry name" value="Peptidase_S1_PA"/>
</dbReference>
<feature type="chain" id="PRO_5038641877" evidence="2">
    <location>
        <begin position="28"/>
        <end position="301"/>
    </location>
</feature>
<dbReference type="Pfam" id="PF00089">
    <property type="entry name" value="Trypsin"/>
    <property type="match status" value="1"/>
</dbReference>
<organism evidence="4 5">
    <name type="scientific">Corynebacterium cystitidis DSM 20524</name>
    <dbReference type="NCBI Taxonomy" id="1121357"/>
    <lineage>
        <taxon>Bacteria</taxon>
        <taxon>Bacillati</taxon>
        <taxon>Actinomycetota</taxon>
        <taxon>Actinomycetes</taxon>
        <taxon>Mycobacteriales</taxon>
        <taxon>Corynebacteriaceae</taxon>
        <taxon>Corynebacterium</taxon>
    </lineage>
</organism>
<dbReference type="SUPFAM" id="SSF50494">
    <property type="entry name" value="Trypsin-like serine proteases"/>
    <property type="match status" value="1"/>
</dbReference>
<dbReference type="PROSITE" id="PS50240">
    <property type="entry name" value="TRYPSIN_DOM"/>
    <property type="match status" value="1"/>
</dbReference>
<dbReference type="AlphaFoldDB" id="A0A1H9WPF5"/>